<reference evidence="1" key="2">
    <citation type="submission" date="2020-09" db="EMBL/GenBank/DDBJ databases">
        <authorList>
            <person name="Sun Q."/>
            <person name="Zhou Y."/>
        </authorList>
    </citation>
    <scope>NUCLEOTIDE SEQUENCE</scope>
    <source>
        <strain evidence="1">CGMCC 1.14988</strain>
    </source>
</reference>
<evidence type="ECO:0000313" key="2">
    <source>
        <dbReference type="Proteomes" id="UP000650511"/>
    </source>
</evidence>
<dbReference type="SUPFAM" id="SSF47240">
    <property type="entry name" value="Ferritin-like"/>
    <property type="match status" value="1"/>
</dbReference>
<dbReference type="RefSeq" id="WP_229730694.1">
    <property type="nucleotide sequence ID" value="NZ_BMHA01000015.1"/>
</dbReference>
<dbReference type="NCBIfam" id="TIGR02158">
    <property type="entry name" value="PA_CoA_Oxy3"/>
    <property type="match status" value="1"/>
</dbReference>
<sequence>MSSVLTGPDLALPDLHTPRAQVLLAVADDNLVTGHRSSHWTGVAPSLEEDLAFSTIAQDGISHADLWYRVLLQGAGFDGDLRAGVDALGLGRDADGYRHAVVCERPPRDFAFTLARHWVHVHVEAARLQALSGSNDAEVAALAIKLAHELRYHREHADHWFARLTGDDGARGRFADALAVVLPESFGLFEPAPGEHEAVADGVFPGGHPGLRPVWLESAAPVLVTAGLGDLVPADDAQAPAEAAGGRAGRHTADFTDDVWPEMTALYRADPGARW</sequence>
<dbReference type="Proteomes" id="UP000650511">
    <property type="component" value="Unassembled WGS sequence"/>
</dbReference>
<dbReference type="EMBL" id="BMHA01000015">
    <property type="protein sequence ID" value="GGI09471.1"/>
    <property type="molecule type" value="Genomic_DNA"/>
</dbReference>
<dbReference type="InterPro" id="IPR011882">
    <property type="entry name" value="PaaC"/>
</dbReference>
<evidence type="ECO:0000313" key="1">
    <source>
        <dbReference type="EMBL" id="GGI09471.1"/>
    </source>
</evidence>
<protein>
    <submittedName>
        <fullName evidence="1">Phenylacetic acid degradation protein</fullName>
    </submittedName>
</protein>
<dbReference type="InterPro" id="IPR012347">
    <property type="entry name" value="Ferritin-like"/>
</dbReference>
<dbReference type="AlphaFoldDB" id="A0A8J3AD49"/>
<dbReference type="InterPro" id="IPR007814">
    <property type="entry name" value="PaaA_PaaC"/>
</dbReference>
<dbReference type="Gene3D" id="1.20.1260.10">
    <property type="match status" value="1"/>
</dbReference>
<dbReference type="InterPro" id="IPR009078">
    <property type="entry name" value="Ferritin-like_SF"/>
</dbReference>
<dbReference type="InterPro" id="IPR052703">
    <property type="entry name" value="Aromatic_CoA_ox/epox"/>
</dbReference>
<organism evidence="1 2">
    <name type="scientific">Egicoccus halophilus</name>
    <dbReference type="NCBI Taxonomy" id="1670830"/>
    <lineage>
        <taxon>Bacteria</taxon>
        <taxon>Bacillati</taxon>
        <taxon>Actinomycetota</taxon>
        <taxon>Nitriliruptoria</taxon>
        <taxon>Egicoccales</taxon>
        <taxon>Egicoccaceae</taxon>
        <taxon>Egicoccus</taxon>
    </lineage>
</organism>
<dbReference type="Pfam" id="PF05138">
    <property type="entry name" value="PaaA_PaaC"/>
    <property type="match status" value="1"/>
</dbReference>
<dbReference type="PANTHER" id="PTHR30458:SF0">
    <property type="entry name" value="1,2-PHENYLACETYL-COA EPOXIDASE, SUBUNIT C"/>
    <property type="match status" value="1"/>
</dbReference>
<dbReference type="GO" id="GO:0005829">
    <property type="term" value="C:cytosol"/>
    <property type="evidence" value="ECO:0007669"/>
    <property type="project" value="TreeGrafter"/>
</dbReference>
<dbReference type="PANTHER" id="PTHR30458">
    <property type="entry name" value="PHENYLACETIC ACID DEGRADATION PROTEIN PAA"/>
    <property type="match status" value="1"/>
</dbReference>
<proteinExistence type="predicted"/>
<dbReference type="GO" id="GO:0010124">
    <property type="term" value="P:phenylacetate catabolic process"/>
    <property type="evidence" value="ECO:0007669"/>
    <property type="project" value="InterPro"/>
</dbReference>
<comment type="caution">
    <text evidence="1">The sequence shown here is derived from an EMBL/GenBank/DDBJ whole genome shotgun (WGS) entry which is preliminary data.</text>
</comment>
<gene>
    <name evidence="1" type="primary">paaC</name>
    <name evidence="1" type="ORF">GCM10011354_34240</name>
</gene>
<keyword evidence="2" id="KW-1185">Reference proteome</keyword>
<name>A0A8J3AD49_9ACTN</name>
<accession>A0A8J3AD49</accession>
<reference evidence="1" key="1">
    <citation type="journal article" date="2014" name="Int. J. Syst. Evol. Microbiol.">
        <title>Complete genome sequence of Corynebacterium casei LMG S-19264T (=DSM 44701T), isolated from a smear-ripened cheese.</title>
        <authorList>
            <consortium name="US DOE Joint Genome Institute (JGI-PGF)"/>
            <person name="Walter F."/>
            <person name="Albersmeier A."/>
            <person name="Kalinowski J."/>
            <person name="Ruckert C."/>
        </authorList>
    </citation>
    <scope>NUCLEOTIDE SEQUENCE</scope>
    <source>
        <strain evidence="1">CGMCC 1.14988</strain>
    </source>
</reference>